<dbReference type="EMBL" id="BGPR01028918">
    <property type="protein sequence ID" value="GBO00374.1"/>
    <property type="molecule type" value="Genomic_DNA"/>
</dbReference>
<dbReference type="EMBL" id="BGPR01028921">
    <property type="protein sequence ID" value="GBO00375.1"/>
    <property type="molecule type" value="Genomic_DNA"/>
</dbReference>
<evidence type="ECO:0000313" key="2">
    <source>
        <dbReference type="EMBL" id="GBO00375.1"/>
    </source>
</evidence>
<evidence type="ECO:0000313" key="5">
    <source>
        <dbReference type="Proteomes" id="UP000499080"/>
    </source>
</evidence>
<dbReference type="Proteomes" id="UP000499080">
    <property type="component" value="Unassembled WGS sequence"/>
</dbReference>
<organism evidence="1 5">
    <name type="scientific">Araneus ventricosus</name>
    <name type="common">Orbweaver spider</name>
    <name type="synonym">Epeira ventricosa</name>
    <dbReference type="NCBI Taxonomy" id="182803"/>
    <lineage>
        <taxon>Eukaryota</taxon>
        <taxon>Metazoa</taxon>
        <taxon>Ecdysozoa</taxon>
        <taxon>Arthropoda</taxon>
        <taxon>Chelicerata</taxon>
        <taxon>Arachnida</taxon>
        <taxon>Araneae</taxon>
        <taxon>Araneomorphae</taxon>
        <taxon>Entelegynae</taxon>
        <taxon>Araneoidea</taxon>
        <taxon>Araneidae</taxon>
        <taxon>Araneus</taxon>
    </lineage>
</organism>
<sequence>MYDFFRLLPSILRPDAISSRRTLSCLYKLPFILLQAGRLWVADLTSRRNHKDVFRSSQYDSVDLYGYFLEAFGVSKFLSPALIGK</sequence>
<gene>
    <name evidence="4" type="ORF">AVEN_198402_1</name>
    <name evidence="1" type="ORF">AVEN_22257_1</name>
    <name evidence="3" type="ORF">AVEN_262553_1</name>
    <name evidence="2" type="ORF">AVEN_92028_1</name>
</gene>
<evidence type="ECO:0000313" key="4">
    <source>
        <dbReference type="EMBL" id="GBO00394.1"/>
    </source>
</evidence>
<comment type="caution">
    <text evidence="1">The sequence shown here is derived from an EMBL/GenBank/DDBJ whole genome shotgun (WGS) entry which is preliminary data.</text>
</comment>
<name>A0A4Y2TKW4_ARAVE</name>
<accession>A0A4Y2TKW4</accession>
<evidence type="ECO:0000313" key="3">
    <source>
        <dbReference type="EMBL" id="GBO00390.1"/>
    </source>
</evidence>
<proteinExistence type="predicted"/>
<dbReference type="EMBL" id="BGPR01028930">
    <property type="protein sequence ID" value="GBO00390.1"/>
    <property type="molecule type" value="Genomic_DNA"/>
</dbReference>
<keyword evidence="5" id="KW-1185">Reference proteome</keyword>
<dbReference type="AlphaFoldDB" id="A0A4Y2TKW4"/>
<evidence type="ECO:0000313" key="1">
    <source>
        <dbReference type="EMBL" id="GBO00374.1"/>
    </source>
</evidence>
<dbReference type="EMBL" id="BGPR01028932">
    <property type="protein sequence ID" value="GBO00394.1"/>
    <property type="molecule type" value="Genomic_DNA"/>
</dbReference>
<protein>
    <submittedName>
        <fullName evidence="1">Uncharacterized protein</fullName>
    </submittedName>
</protein>
<reference evidence="1 5" key="1">
    <citation type="journal article" date="2019" name="Sci. Rep.">
        <title>Orb-weaving spider Araneus ventricosus genome elucidates the spidroin gene catalogue.</title>
        <authorList>
            <person name="Kono N."/>
            <person name="Nakamura H."/>
            <person name="Ohtoshi R."/>
            <person name="Moran D.A.P."/>
            <person name="Shinohara A."/>
            <person name="Yoshida Y."/>
            <person name="Fujiwara M."/>
            <person name="Mori M."/>
            <person name="Tomita M."/>
            <person name="Arakawa K."/>
        </authorList>
    </citation>
    <scope>NUCLEOTIDE SEQUENCE [LARGE SCALE GENOMIC DNA]</scope>
</reference>